<accession>A0A2P2MQV2</accession>
<reference evidence="2" key="1">
    <citation type="submission" date="2018-02" db="EMBL/GenBank/DDBJ databases">
        <title>Rhizophora mucronata_Transcriptome.</title>
        <authorList>
            <person name="Meera S.P."/>
            <person name="Sreeshan A."/>
            <person name="Augustine A."/>
        </authorList>
    </citation>
    <scope>NUCLEOTIDE SEQUENCE</scope>
    <source>
        <tissue evidence="2">Leaf</tissue>
    </source>
</reference>
<feature type="compositionally biased region" description="Basic and acidic residues" evidence="1">
    <location>
        <begin position="12"/>
        <end position="23"/>
    </location>
</feature>
<evidence type="ECO:0000256" key="1">
    <source>
        <dbReference type="SAM" id="MobiDB-lite"/>
    </source>
</evidence>
<dbReference type="GO" id="GO:0016853">
    <property type="term" value="F:isomerase activity"/>
    <property type="evidence" value="ECO:0007669"/>
    <property type="project" value="UniProtKB-KW"/>
</dbReference>
<sequence length="23" mass="2436">MAGSTSLGFCAEESRADRQNSAF</sequence>
<dbReference type="AlphaFoldDB" id="A0A2P2MQV2"/>
<organism evidence="2">
    <name type="scientific">Rhizophora mucronata</name>
    <name type="common">Asiatic mangrove</name>
    <dbReference type="NCBI Taxonomy" id="61149"/>
    <lineage>
        <taxon>Eukaryota</taxon>
        <taxon>Viridiplantae</taxon>
        <taxon>Streptophyta</taxon>
        <taxon>Embryophyta</taxon>
        <taxon>Tracheophyta</taxon>
        <taxon>Spermatophyta</taxon>
        <taxon>Magnoliopsida</taxon>
        <taxon>eudicotyledons</taxon>
        <taxon>Gunneridae</taxon>
        <taxon>Pentapetalae</taxon>
        <taxon>rosids</taxon>
        <taxon>fabids</taxon>
        <taxon>Malpighiales</taxon>
        <taxon>Rhizophoraceae</taxon>
        <taxon>Rhizophora</taxon>
    </lineage>
</organism>
<feature type="region of interest" description="Disordered" evidence="1">
    <location>
        <begin position="1"/>
        <end position="23"/>
    </location>
</feature>
<name>A0A2P2MQV2_RHIMU</name>
<evidence type="ECO:0000313" key="2">
    <source>
        <dbReference type="EMBL" id="MBX32601.1"/>
    </source>
</evidence>
<dbReference type="EMBL" id="GGEC01052117">
    <property type="protein sequence ID" value="MBX32601.1"/>
    <property type="molecule type" value="Transcribed_RNA"/>
</dbReference>
<protein>
    <submittedName>
        <fullName evidence="2">Peptidyl-prolyl cis-trans isomerase FKBP19ic isoform X2</fullName>
    </submittedName>
</protein>
<keyword evidence="2" id="KW-0413">Isomerase</keyword>
<proteinExistence type="predicted"/>